<reference evidence="2" key="1">
    <citation type="submission" date="2008-12" db="EMBL/GenBank/DDBJ databases">
        <title>Medicago truncatula full length cdna cloning project.</title>
        <authorList>
            <person name="Moskal W."/>
            <person name="Chan A."/>
            <person name="Cheung F."/>
            <person name="Xiao Y."/>
            <person name="Town C.D."/>
        </authorList>
    </citation>
    <scope>NUCLEOTIDE SEQUENCE</scope>
</reference>
<name>B7FG24_MEDTR</name>
<protein>
    <submittedName>
        <fullName evidence="2">Uncharacterized protein</fullName>
    </submittedName>
</protein>
<feature type="non-terminal residue" evidence="2">
    <location>
        <position position="1"/>
    </location>
</feature>
<accession>B7FG24</accession>
<keyword evidence="1" id="KW-0732">Signal</keyword>
<organism evidence="2">
    <name type="scientific">Medicago truncatula</name>
    <name type="common">Barrel medic</name>
    <name type="synonym">Medicago tribuloides</name>
    <dbReference type="NCBI Taxonomy" id="3880"/>
    <lineage>
        <taxon>Eukaryota</taxon>
        <taxon>Viridiplantae</taxon>
        <taxon>Streptophyta</taxon>
        <taxon>Embryophyta</taxon>
        <taxon>Tracheophyta</taxon>
        <taxon>Spermatophyta</taxon>
        <taxon>Magnoliopsida</taxon>
        <taxon>eudicotyledons</taxon>
        <taxon>Gunneridae</taxon>
        <taxon>Pentapetalae</taxon>
        <taxon>rosids</taxon>
        <taxon>fabids</taxon>
        <taxon>Fabales</taxon>
        <taxon>Fabaceae</taxon>
        <taxon>Papilionoideae</taxon>
        <taxon>50 kb inversion clade</taxon>
        <taxon>NPAAA clade</taxon>
        <taxon>Hologalegina</taxon>
        <taxon>IRL clade</taxon>
        <taxon>Trifolieae</taxon>
        <taxon>Medicago</taxon>
    </lineage>
</organism>
<sequence>RVLLRLLLHLHYIFPHLLSFISHHQFTDQILHLISLHISIDFDSNLPCIADISTVCWLISKKWLTQHWNSSRYAFGR</sequence>
<dbReference type="EMBL" id="BT050968">
    <property type="protein sequence ID" value="ACJ83635.1"/>
    <property type="molecule type" value="mRNA"/>
</dbReference>
<feature type="signal peptide" evidence="1">
    <location>
        <begin position="1"/>
        <end position="19"/>
    </location>
</feature>
<proteinExistence type="evidence at transcript level"/>
<evidence type="ECO:0000256" key="1">
    <source>
        <dbReference type="SAM" id="SignalP"/>
    </source>
</evidence>
<dbReference type="AlphaFoldDB" id="B7FG24"/>
<evidence type="ECO:0000313" key="2">
    <source>
        <dbReference type="EMBL" id="ACJ83635.1"/>
    </source>
</evidence>
<feature type="chain" id="PRO_5002854697" evidence="1">
    <location>
        <begin position="20"/>
        <end position="77"/>
    </location>
</feature>